<evidence type="ECO:0000256" key="4">
    <source>
        <dbReference type="ARBA" id="ARBA00022518"/>
    </source>
</evidence>
<name>A0A9W3HR30_ADEP3</name>
<reference evidence="9 10" key="3">
    <citation type="journal article" date="1997" name="Virus Genes">
        <title>Characterization of the early region 4 of porcine adenovirus type 3.</title>
        <authorList>
            <person name="Reddy P.S."/>
            <person name="Idamakanti N."/>
            <person name="Derbyshire J.B."/>
            <person name="Nagy E."/>
        </authorList>
    </citation>
    <scope>NUCLEOTIDE SEQUENCE [LARGE SCALE GENOMIC DNA]</scope>
    <source>
        <strain evidence="9">6618</strain>
    </source>
</reference>
<accession>A0A9W3HR30</accession>
<evidence type="ECO:0000256" key="2">
    <source>
        <dbReference type="ARBA" id="ARBA00004192"/>
    </source>
</evidence>
<evidence type="ECO:0000313" key="10">
    <source>
        <dbReference type="Proteomes" id="UP000130591"/>
    </source>
</evidence>
<dbReference type="KEGG" id="vg:80510835"/>
<dbReference type="EMBL" id="AF083132">
    <property type="protein sequence ID" value="AAC99443.1"/>
    <property type="molecule type" value="Genomic_DNA"/>
</dbReference>
<reference evidence="10" key="5">
    <citation type="journal article" date="1998" name="Virus Res.">
        <title>Sequence and transcription map analysis of early region-1 of porcine adenovirus type 3.</title>
        <authorList>
            <person name="Reddy P.S."/>
        </authorList>
    </citation>
    <scope>NUCLEOTIDE SEQUENCE [LARGE SCALE GENOMIC DNA]</scope>
</reference>
<keyword evidence="10" id="KW-1185">Reference proteome</keyword>
<sequence length="163" mass="19786">MRSLMREIIRGCEYNRIFWWFREAVNLPSVSRVMYVGSVMFRGAHLMYIKIMYDCDLKLLRMFHWGEVIYCDGDYANYIVLVCRRCHELSEPVARRCAQRLRHWLKLAAEAIGAQRRGRKQQFTEGEWWSRQRDAEREEERQRALQECMVLGRSVSYQQIKYF</sequence>
<evidence type="ECO:0000256" key="7">
    <source>
        <dbReference type="ARBA" id="ARBA00044723"/>
    </source>
</evidence>
<evidence type="ECO:0000313" key="9">
    <source>
        <dbReference type="EMBL" id="AAC99443.1"/>
    </source>
</evidence>
<comment type="subunit">
    <text evidence="8">Interacts with E1B-55k.</text>
</comment>
<reference evidence="9 10" key="1">
    <citation type="journal article" date="1995" name="Virology">
        <title>Comparison of the inverted terminal repetition sequences from five porcine adenovirus serotypes.</title>
        <authorList>
            <person name="Reddy P.S."/>
            <person name="Tuboly T."/>
            <person name="Dennis J.R."/>
            <person name="Derbyshire J.B."/>
            <person name="Nagy E."/>
        </authorList>
    </citation>
    <scope>NUCLEOTIDE SEQUENCE [LARGE SCALE GENOMIC DNA]</scope>
    <source>
        <strain evidence="9">6618</strain>
    </source>
</reference>
<organismHost>
    <name type="scientific">Sus scrofa</name>
    <name type="common">Pig</name>
    <dbReference type="NCBI Taxonomy" id="9823"/>
</organismHost>
<keyword evidence="4" id="KW-0244">Early protein</keyword>
<dbReference type="GeneID" id="80510835"/>
<evidence type="ECO:0000256" key="6">
    <source>
        <dbReference type="ARBA" id="ARBA00023200"/>
    </source>
</evidence>
<reference evidence="9 10" key="2">
    <citation type="journal article" date="1995" name="Virus Res.">
        <title>Sequence analysis of putative pVIII, E3 and fibre regions of porcine adenovirus type 3.</title>
        <authorList>
            <person name="Reddy P.S."/>
            <person name="Nagy E."/>
            <person name="Derbyshire J.B."/>
        </authorList>
    </citation>
    <scope>NUCLEOTIDE SEQUENCE [LARGE SCALE GENOMIC DNA]</scope>
    <source>
        <strain evidence="9">6618</strain>
    </source>
</reference>
<evidence type="ECO:0000256" key="5">
    <source>
        <dbReference type="ARBA" id="ARBA00022562"/>
    </source>
</evidence>
<evidence type="ECO:0000256" key="8">
    <source>
        <dbReference type="ARBA" id="ARBA00044760"/>
    </source>
</evidence>
<comment type="function">
    <text evidence="7">Plays a major role to prevent cellular inhibition of viral genome replication by nuclear bodies. Assembles an SCF-like E3 ubiquitin ligase complex based on the cellular proteins ELOB, ELOC, CUL5 and RBX1, in cooperation with viral E1B-55K. This viral RING-type ligase ubiquitinates cellular substrates prior to proteasomal degradation: p53/TP53, LIG4, MRE11-RAD50-NBS1 (MRN) complex, ITGA3, DAXX and BLM.</text>
</comment>
<dbReference type="GO" id="GO:0030430">
    <property type="term" value="C:host cell cytoplasm"/>
    <property type="evidence" value="ECO:0007669"/>
    <property type="project" value="UniProtKB-SubCell"/>
</dbReference>
<organism evidence="9 10">
    <name type="scientific">Porcine adenovirus A serotype 3</name>
    <name type="common">PAdV-3</name>
    <name type="synonym">Porcine adenovirus 3</name>
    <dbReference type="NCBI Taxonomy" id="35265"/>
    <lineage>
        <taxon>Viruses</taxon>
        <taxon>Varidnaviria</taxon>
        <taxon>Bamfordvirae</taxon>
        <taxon>Preplasmiviricota</taxon>
        <taxon>Polisuviricotina</taxon>
        <taxon>Pharingeaviricetes</taxon>
        <taxon>Rowavirales</taxon>
        <taxon>Adenoviridae</taxon>
        <taxon>Mastadenovirus</taxon>
        <taxon>Mastadenovirus porcustertium</taxon>
    </lineage>
</organism>
<keyword evidence="5" id="KW-1048">Host nucleus</keyword>
<dbReference type="RefSeq" id="YP_010841097.1">
    <property type="nucleotide sequence ID" value="NC_044935.1"/>
</dbReference>
<dbReference type="Proteomes" id="UP000130591">
    <property type="component" value="Genome"/>
</dbReference>
<protein>
    <submittedName>
        <fullName evidence="9">19.8 kDa polypeptide</fullName>
    </submittedName>
</protein>
<evidence type="ECO:0000256" key="3">
    <source>
        <dbReference type="ARBA" id="ARBA00006872"/>
    </source>
</evidence>
<dbReference type="GO" id="GO:0042025">
    <property type="term" value="C:host cell nucleus"/>
    <property type="evidence" value="ECO:0007669"/>
    <property type="project" value="UniProtKB-SubCell"/>
</dbReference>
<reference evidence="9 10" key="4">
    <citation type="journal article" date="1998" name="Virology">
        <title>Nucleotide sequence and transcription map of porcine adenovirus type 3.</title>
        <authorList>
            <person name="Reddy P.S."/>
            <person name="Idamakanti N."/>
            <person name="Song J.Y."/>
            <person name="Lee J.B."/>
            <person name="Hyun B.H."/>
            <person name="Park J.H."/>
            <person name="Cha S.H."/>
            <person name="Bae Y.T."/>
            <person name="Tikoo S.K."/>
            <person name="Babiuk L.A."/>
        </authorList>
    </citation>
    <scope>NUCLEOTIDE SEQUENCE [LARGE SCALE GENOMIC DNA]</scope>
    <source>
        <strain evidence="9">6618</strain>
    </source>
</reference>
<dbReference type="InterPro" id="IPR007615">
    <property type="entry name" value="Adenovirus_E4_30/34"/>
</dbReference>
<evidence type="ECO:0000256" key="1">
    <source>
        <dbReference type="ARBA" id="ARBA00004147"/>
    </source>
</evidence>
<dbReference type="Pfam" id="PF04528">
    <property type="entry name" value="Adeno_E4_34"/>
    <property type="match status" value="1"/>
</dbReference>
<keyword evidence="6" id="KW-1035">Host cytoplasm</keyword>
<comment type="similarity">
    <text evidence="3">Belongs to the adenoviridae E4 30 to 34 kDa protein family.</text>
</comment>
<proteinExistence type="inferred from homology"/>
<comment type="subcellular location">
    <subcellularLocation>
        <location evidence="2">Host cytoplasm</location>
    </subcellularLocation>
    <subcellularLocation>
        <location evidence="1">Host nucleus</location>
    </subcellularLocation>
</comment>